<comment type="caution">
    <text evidence="2">The sequence shown here is derived from an EMBL/GenBank/DDBJ whole genome shotgun (WGS) entry which is preliminary data.</text>
</comment>
<keyword evidence="3" id="KW-1185">Reference proteome</keyword>
<sequence>MQLSQLKSALRPSSVSSWTQLSQLSDPAQSALEPSSSSSEIQLIQLKHQLQSLTPIPKPNPKPKLRRPRCILSTADSRRKSPWPLRAESRQPRGFLLAIGVI</sequence>
<proteinExistence type="predicted"/>
<dbReference type="Proteomes" id="UP000324748">
    <property type="component" value="Unassembled WGS sequence"/>
</dbReference>
<reference evidence="3 4" key="1">
    <citation type="submission" date="2019-05" db="EMBL/GenBank/DDBJ databases">
        <title>Emergence of the Ug99 lineage of the wheat stem rust pathogen through somatic hybridization.</title>
        <authorList>
            <person name="Li F."/>
            <person name="Upadhyaya N.M."/>
            <person name="Sperschneider J."/>
            <person name="Matny O."/>
            <person name="Nguyen-Phuc H."/>
            <person name="Mago R."/>
            <person name="Raley C."/>
            <person name="Miller M.E."/>
            <person name="Silverstein K.A.T."/>
            <person name="Henningsen E."/>
            <person name="Hirsch C.D."/>
            <person name="Visser B."/>
            <person name="Pretorius Z.A."/>
            <person name="Steffenson B.J."/>
            <person name="Schwessinger B."/>
            <person name="Dodds P.N."/>
            <person name="Figueroa M."/>
        </authorList>
    </citation>
    <scope>NUCLEOTIDE SEQUENCE [LARGE SCALE GENOMIC DNA]</scope>
    <source>
        <strain evidence="1">21-0</strain>
        <strain evidence="2 4">Ug99</strain>
    </source>
</reference>
<evidence type="ECO:0000313" key="1">
    <source>
        <dbReference type="EMBL" id="KAA1099484.1"/>
    </source>
</evidence>
<name>A0A5B0REG4_PUCGR</name>
<evidence type="ECO:0000313" key="3">
    <source>
        <dbReference type="Proteomes" id="UP000324748"/>
    </source>
</evidence>
<accession>A0A5B0REG4</accession>
<evidence type="ECO:0000313" key="2">
    <source>
        <dbReference type="EMBL" id="KAA1123285.1"/>
    </source>
</evidence>
<dbReference type="EMBL" id="VDEP01000210">
    <property type="protein sequence ID" value="KAA1123285.1"/>
    <property type="molecule type" value="Genomic_DNA"/>
</dbReference>
<protein>
    <submittedName>
        <fullName evidence="2">Uncharacterized protein</fullName>
    </submittedName>
</protein>
<evidence type="ECO:0000313" key="4">
    <source>
        <dbReference type="Proteomes" id="UP000325313"/>
    </source>
</evidence>
<gene>
    <name evidence="1" type="ORF">PGT21_008951</name>
    <name evidence="2" type="ORF">PGTUg99_020461</name>
</gene>
<organism evidence="2 4">
    <name type="scientific">Puccinia graminis f. sp. tritici</name>
    <dbReference type="NCBI Taxonomy" id="56615"/>
    <lineage>
        <taxon>Eukaryota</taxon>
        <taxon>Fungi</taxon>
        <taxon>Dikarya</taxon>
        <taxon>Basidiomycota</taxon>
        <taxon>Pucciniomycotina</taxon>
        <taxon>Pucciniomycetes</taxon>
        <taxon>Pucciniales</taxon>
        <taxon>Pucciniaceae</taxon>
        <taxon>Puccinia</taxon>
    </lineage>
</organism>
<dbReference type="Proteomes" id="UP000325313">
    <property type="component" value="Unassembled WGS sequence"/>
</dbReference>
<dbReference type="EMBL" id="VSWC01000054">
    <property type="protein sequence ID" value="KAA1099484.1"/>
    <property type="molecule type" value="Genomic_DNA"/>
</dbReference>
<dbReference type="AlphaFoldDB" id="A0A5B0REG4"/>